<proteinExistence type="predicted"/>
<dbReference type="Proteomes" id="UP000244677">
    <property type="component" value="Chromosome"/>
</dbReference>
<keyword evidence="2" id="KW-1185">Reference proteome</keyword>
<accession>A0A2S1LNE8</accession>
<gene>
    <name evidence="1" type="ORF">FK004_08600</name>
</gene>
<name>A0A2S1LNE8_9FLAO</name>
<protein>
    <submittedName>
        <fullName evidence="1">Uncharacterized protein</fullName>
    </submittedName>
</protein>
<dbReference type="AlphaFoldDB" id="A0A2S1LNE8"/>
<evidence type="ECO:0000313" key="2">
    <source>
        <dbReference type="Proteomes" id="UP000244677"/>
    </source>
</evidence>
<dbReference type="KEGG" id="fki:FK004_08600"/>
<sequence>MIKNTIIGASYTLFYGNSRFVVMNGQNMVMKLAMPFFKAFVYRKKALVKRFSRVRIMPVALDQI</sequence>
<dbReference type="EMBL" id="CP020919">
    <property type="protein sequence ID" value="AWG25290.1"/>
    <property type="molecule type" value="Genomic_DNA"/>
</dbReference>
<reference evidence="1 2" key="1">
    <citation type="submission" date="2017-04" db="EMBL/GenBank/DDBJ databases">
        <title>Complete genome sequence of Flavobacterium kingsejong AJ004.</title>
        <authorList>
            <person name="Lee P.C."/>
        </authorList>
    </citation>
    <scope>NUCLEOTIDE SEQUENCE [LARGE SCALE GENOMIC DNA]</scope>
    <source>
        <strain evidence="1 2">AJ004</strain>
    </source>
</reference>
<organism evidence="1 2">
    <name type="scientific">Flavobacterium kingsejongi</name>
    <dbReference type="NCBI Taxonomy" id="1678728"/>
    <lineage>
        <taxon>Bacteria</taxon>
        <taxon>Pseudomonadati</taxon>
        <taxon>Bacteroidota</taxon>
        <taxon>Flavobacteriia</taxon>
        <taxon>Flavobacteriales</taxon>
        <taxon>Flavobacteriaceae</taxon>
        <taxon>Flavobacterium</taxon>
    </lineage>
</organism>
<dbReference type="RefSeq" id="WP_108736893.1">
    <property type="nucleotide sequence ID" value="NZ_CP020919.1"/>
</dbReference>
<evidence type="ECO:0000313" key="1">
    <source>
        <dbReference type="EMBL" id="AWG25290.1"/>
    </source>
</evidence>